<name>A0A1P8UC34_9MICO</name>
<gene>
    <name evidence="1" type="ORF">BOH66_01675</name>
</gene>
<evidence type="ECO:0000313" key="1">
    <source>
        <dbReference type="EMBL" id="APZ35683.1"/>
    </source>
</evidence>
<keyword evidence="2" id="KW-1185">Reference proteome</keyword>
<reference evidence="1 2" key="1">
    <citation type="submission" date="2016-12" db="EMBL/GenBank/DDBJ databases">
        <title>Complete genome sequence of Microbacterium aurum KACC 15219.</title>
        <authorList>
            <person name="Jung Y."/>
            <person name="Shin J.-H."/>
            <person name="Lee Y.-J."/>
            <person name="Yi H."/>
            <person name="Bahn Y.-S."/>
            <person name="Kim J.F."/>
            <person name="Lee D.-W."/>
        </authorList>
    </citation>
    <scope>NUCLEOTIDE SEQUENCE [LARGE SCALE GENOMIC DNA]</scope>
    <source>
        <strain evidence="1 2">KACC 15219</strain>
    </source>
</reference>
<accession>A0A1P8UC34</accession>
<evidence type="ECO:0000313" key="2">
    <source>
        <dbReference type="Proteomes" id="UP000187185"/>
    </source>
</evidence>
<sequence length="280" mass="28489">MILCVTAPLAGCGAGGTSATEAATALPAGVTVAVTQLRSDVADRQVEVQVHNGSDEAIEIGAVSLDDPRFAAPATRVVDRTSTLAPGRTVNVRVQLADVVCDGTATPGATVTFAYTQGDRAGTASAAAGEVFPFLDALHRRECVAARTAAAADVTWSAFTPSDAGAPASLELSIVPRSGAAAAVLLADVRETNLLTFDGVAGGILPLDVTVGGDDQNARTIALPLRPARCDPHAVQEDKRGTVFTLDVVVGGEPGQFTLAADAALRGRILAWVADWCGYG</sequence>
<dbReference type="AlphaFoldDB" id="A0A1P8UC34"/>
<organism evidence="1 2">
    <name type="scientific">Microbacterium aurum</name>
    <dbReference type="NCBI Taxonomy" id="36805"/>
    <lineage>
        <taxon>Bacteria</taxon>
        <taxon>Bacillati</taxon>
        <taxon>Actinomycetota</taxon>
        <taxon>Actinomycetes</taxon>
        <taxon>Micrococcales</taxon>
        <taxon>Microbacteriaceae</taxon>
        <taxon>Microbacterium</taxon>
    </lineage>
</organism>
<dbReference type="Proteomes" id="UP000187185">
    <property type="component" value="Chromosome"/>
</dbReference>
<protein>
    <submittedName>
        <fullName evidence="1">Uncharacterized protein</fullName>
    </submittedName>
</protein>
<dbReference type="STRING" id="36805.BOH66_01675"/>
<proteinExistence type="predicted"/>
<dbReference type="EMBL" id="CP018762">
    <property type="protein sequence ID" value="APZ35683.1"/>
    <property type="molecule type" value="Genomic_DNA"/>
</dbReference>
<dbReference type="KEGG" id="maur:BOH66_01675"/>